<dbReference type="InterPro" id="IPR018246">
    <property type="entry name" value="AP_endonuc_F2_Zn_BS"/>
</dbReference>
<dbReference type="InterPro" id="IPR013022">
    <property type="entry name" value="Xyl_isomerase-like_TIM-brl"/>
</dbReference>
<evidence type="ECO:0000313" key="10">
    <source>
        <dbReference type="EMBL" id="RNB75577.1"/>
    </source>
</evidence>
<dbReference type="PANTHER" id="PTHR21445">
    <property type="entry name" value="ENDONUCLEASE IV ENDODEOXYRIBONUCLEASE IV"/>
    <property type="match status" value="1"/>
</dbReference>
<evidence type="ECO:0000259" key="9">
    <source>
        <dbReference type="Pfam" id="PF01261"/>
    </source>
</evidence>
<dbReference type="InterPro" id="IPR001719">
    <property type="entry name" value="AP_endonuc_2"/>
</dbReference>
<dbReference type="OrthoDB" id="9805666at2"/>
<keyword evidence="7" id="KW-0862">Zinc</keyword>
<reference evidence="10 11" key="1">
    <citation type="submission" date="2018-10" db="EMBL/GenBank/DDBJ databases">
        <title>Phylogenomics of Brevibacillus.</title>
        <authorList>
            <person name="Dunlap C."/>
        </authorList>
    </citation>
    <scope>NUCLEOTIDE SEQUENCE [LARGE SCALE GENOMIC DNA]</scope>
    <source>
        <strain evidence="10 11">JCM 12215</strain>
    </source>
</reference>
<dbReference type="GO" id="GO:0008833">
    <property type="term" value="F:deoxyribonuclease IV (phage-T4-induced) activity"/>
    <property type="evidence" value="ECO:0007669"/>
    <property type="project" value="UniProtKB-EC"/>
</dbReference>
<comment type="cofactor">
    <cofactor evidence="1">
        <name>Zn(2+)</name>
        <dbReference type="ChEBI" id="CHEBI:29105"/>
    </cofactor>
</comment>
<evidence type="ECO:0000256" key="5">
    <source>
        <dbReference type="ARBA" id="ARBA00022763"/>
    </source>
</evidence>
<dbReference type="GO" id="GO:0003677">
    <property type="term" value="F:DNA binding"/>
    <property type="evidence" value="ECO:0007669"/>
    <property type="project" value="InterPro"/>
</dbReference>
<dbReference type="EC" id="3.1.21.2" evidence="10"/>
<dbReference type="GO" id="GO:0006284">
    <property type="term" value="P:base-excision repair"/>
    <property type="evidence" value="ECO:0007669"/>
    <property type="project" value="TreeGrafter"/>
</dbReference>
<dbReference type="Gene3D" id="3.20.20.150">
    <property type="entry name" value="Divalent-metal-dependent TIM barrel enzymes"/>
    <property type="match status" value="1"/>
</dbReference>
<dbReference type="GO" id="GO:0008081">
    <property type="term" value="F:phosphoric diester hydrolase activity"/>
    <property type="evidence" value="ECO:0007669"/>
    <property type="project" value="TreeGrafter"/>
</dbReference>
<dbReference type="SUPFAM" id="SSF51658">
    <property type="entry name" value="Xylose isomerase-like"/>
    <property type="match status" value="1"/>
</dbReference>
<evidence type="ECO:0000256" key="8">
    <source>
        <dbReference type="ARBA" id="ARBA00023204"/>
    </source>
</evidence>
<proteinExistence type="inferred from homology"/>
<accession>A0A3M8CJS2</accession>
<dbReference type="PROSITE" id="PS51432">
    <property type="entry name" value="AP_NUCLEASE_F2_4"/>
    <property type="match status" value="1"/>
</dbReference>
<dbReference type="InterPro" id="IPR036237">
    <property type="entry name" value="Xyl_isomerase-like_sf"/>
</dbReference>
<evidence type="ECO:0000256" key="7">
    <source>
        <dbReference type="ARBA" id="ARBA00022833"/>
    </source>
</evidence>
<keyword evidence="11" id="KW-1185">Reference proteome</keyword>
<keyword evidence="4" id="KW-0479">Metal-binding</keyword>
<dbReference type="PANTHER" id="PTHR21445:SF0">
    <property type="entry name" value="APURINIC-APYRIMIDINIC ENDONUCLEASE"/>
    <property type="match status" value="1"/>
</dbReference>
<evidence type="ECO:0000313" key="11">
    <source>
        <dbReference type="Proteomes" id="UP000282028"/>
    </source>
</evidence>
<keyword evidence="6 10" id="KW-0378">Hydrolase</keyword>
<sequence>MQIGCHVSIRDGYLGAAKNAYQQGASAYQYFPKNPRSLSVKAFDERDAQECKRYCQQHALQSVAHTPYPTNLSADDQALYRLTVESLRNDLEIAEACGSIGVVVHFGQFKGKHQDPLYGYLRMIEMLNEVLAKWDGDALLLIENNAGQGSRMGTTLEELTQVRSLIHAPHKIGFCLDTCHAFASALWQGENWEEVAEQARKLDYLSHVKAIHLNDSMYPHQSFRDRHANLGQGYIPEVGLRALFATPEFQELPFILETPHPAGKSHREEIAYVKERFVPTTARNR</sequence>
<comment type="caution">
    <text evidence="10">The sequence shown here is derived from an EMBL/GenBank/DDBJ whole genome shotgun (WGS) entry which is preliminary data.</text>
</comment>
<organism evidence="10 11">
    <name type="scientific">Brevibacillus invocatus</name>
    <dbReference type="NCBI Taxonomy" id="173959"/>
    <lineage>
        <taxon>Bacteria</taxon>
        <taxon>Bacillati</taxon>
        <taxon>Bacillota</taxon>
        <taxon>Bacilli</taxon>
        <taxon>Bacillales</taxon>
        <taxon>Paenibacillaceae</taxon>
        <taxon>Brevibacillus</taxon>
    </lineage>
</organism>
<keyword evidence="5" id="KW-0227">DNA damage</keyword>
<name>A0A3M8CJS2_9BACL</name>
<dbReference type="GO" id="GO:0003906">
    <property type="term" value="F:DNA-(apurinic or apyrimidinic site) endonuclease activity"/>
    <property type="evidence" value="ECO:0007669"/>
    <property type="project" value="TreeGrafter"/>
</dbReference>
<dbReference type="EMBL" id="RHHR01000010">
    <property type="protein sequence ID" value="RNB75577.1"/>
    <property type="molecule type" value="Genomic_DNA"/>
</dbReference>
<dbReference type="PROSITE" id="PS00730">
    <property type="entry name" value="AP_NUCLEASE_F2_2"/>
    <property type="match status" value="1"/>
</dbReference>
<dbReference type="RefSeq" id="WP_122908533.1">
    <property type="nucleotide sequence ID" value="NZ_CBCSBE010000001.1"/>
</dbReference>
<evidence type="ECO:0000256" key="3">
    <source>
        <dbReference type="ARBA" id="ARBA00022722"/>
    </source>
</evidence>
<dbReference type="GO" id="GO:0008270">
    <property type="term" value="F:zinc ion binding"/>
    <property type="evidence" value="ECO:0007669"/>
    <property type="project" value="InterPro"/>
</dbReference>
<dbReference type="AlphaFoldDB" id="A0A3M8CJS2"/>
<feature type="domain" description="Xylose isomerase-like TIM barrel" evidence="9">
    <location>
        <begin position="20"/>
        <end position="275"/>
    </location>
</feature>
<keyword evidence="3" id="KW-0540">Nuclease</keyword>
<dbReference type="PROSITE" id="PS00731">
    <property type="entry name" value="AP_NUCLEASE_F2_3"/>
    <property type="match status" value="1"/>
</dbReference>
<dbReference type="SMART" id="SM00518">
    <property type="entry name" value="AP2Ec"/>
    <property type="match status" value="1"/>
</dbReference>
<dbReference type="Proteomes" id="UP000282028">
    <property type="component" value="Unassembled WGS sequence"/>
</dbReference>
<evidence type="ECO:0000256" key="2">
    <source>
        <dbReference type="ARBA" id="ARBA00005340"/>
    </source>
</evidence>
<gene>
    <name evidence="10" type="ORF">EDM52_08370</name>
</gene>
<evidence type="ECO:0000256" key="6">
    <source>
        <dbReference type="ARBA" id="ARBA00022801"/>
    </source>
</evidence>
<dbReference type="NCBIfam" id="TIGR00587">
    <property type="entry name" value="nfo"/>
    <property type="match status" value="1"/>
</dbReference>
<evidence type="ECO:0000256" key="1">
    <source>
        <dbReference type="ARBA" id="ARBA00001947"/>
    </source>
</evidence>
<dbReference type="Pfam" id="PF01261">
    <property type="entry name" value="AP_endonuc_2"/>
    <property type="match status" value="1"/>
</dbReference>
<dbReference type="CDD" id="cd00019">
    <property type="entry name" value="AP2Ec"/>
    <property type="match status" value="1"/>
</dbReference>
<comment type="similarity">
    <text evidence="2">Belongs to the AP endonuclease 2 family.</text>
</comment>
<keyword evidence="8" id="KW-0234">DNA repair</keyword>
<evidence type="ECO:0000256" key="4">
    <source>
        <dbReference type="ARBA" id="ARBA00022723"/>
    </source>
</evidence>
<protein>
    <submittedName>
        <fullName evidence="10">Deoxyribonuclease IV</fullName>
        <ecNumber evidence="10">3.1.21.2</ecNumber>
    </submittedName>
</protein>